<evidence type="ECO:0000313" key="1">
    <source>
        <dbReference type="EMBL" id="GAF75340.1"/>
    </source>
</evidence>
<proteinExistence type="predicted"/>
<gene>
    <name evidence="1" type="ORF">S01H1_15680</name>
</gene>
<protein>
    <submittedName>
        <fullName evidence="1">Uncharacterized protein</fullName>
    </submittedName>
</protein>
<organism evidence="1">
    <name type="scientific">marine sediment metagenome</name>
    <dbReference type="NCBI Taxonomy" id="412755"/>
    <lineage>
        <taxon>unclassified sequences</taxon>
        <taxon>metagenomes</taxon>
        <taxon>ecological metagenomes</taxon>
    </lineage>
</organism>
<feature type="non-terminal residue" evidence="1">
    <location>
        <position position="32"/>
    </location>
</feature>
<dbReference type="AlphaFoldDB" id="X0TGW0"/>
<dbReference type="EMBL" id="BARS01008199">
    <property type="protein sequence ID" value="GAF75340.1"/>
    <property type="molecule type" value="Genomic_DNA"/>
</dbReference>
<accession>X0TGW0</accession>
<comment type="caution">
    <text evidence="1">The sequence shown here is derived from an EMBL/GenBank/DDBJ whole genome shotgun (WGS) entry which is preliminary data.</text>
</comment>
<sequence>MEFNEFIYILRKIGEIRSRSQFFLLNTLSLFN</sequence>
<name>X0TGW0_9ZZZZ</name>
<reference evidence="1" key="1">
    <citation type="journal article" date="2014" name="Front. Microbiol.">
        <title>High frequency of phylogenetically diverse reductive dehalogenase-homologous genes in deep subseafloor sedimentary metagenomes.</title>
        <authorList>
            <person name="Kawai M."/>
            <person name="Futagami T."/>
            <person name="Toyoda A."/>
            <person name="Takaki Y."/>
            <person name="Nishi S."/>
            <person name="Hori S."/>
            <person name="Arai W."/>
            <person name="Tsubouchi T."/>
            <person name="Morono Y."/>
            <person name="Uchiyama I."/>
            <person name="Ito T."/>
            <person name="Fujiyama A."/>
            <person name="Inagaki F."/>
            <person name="Takami H."/>
        </authorList>
    </citation>
    <scope>NUCLEOTIDE SEQUENCE</scope>
    <source>
        <strain evidence="1">Expedition CK06-06</strain>
    </source>
</reference>